<evidence type="ECO:0000313" key="2">
    <source>
        <dbReference type="Proteomes" id="UP001497680"/>
    </source>
</evidence>
<keyword evidence="2" id="KW-1185">Reference proteome</keyword>
<proteinExistence type="predicted"/>
<reference evidence="1 2" key="1">
    <citation type="journal article" date="2022" name="New Phytol.">
        <title>Ecological generalism drives hyperdiversity of secondary metabolite gene clusters in xylarialean endophytes.</title>
        <authorList>
            <person name="Franco M.E.E."/>
            <person name="Wisecaver J.H."/>
            <person name="Arnold A.E."/>
            <person name="Ju Y.M."/>
            <person name="Slot J.C."/>
            <person name="Ahrendt S."/>
            <person name="Moore L.P."/>
            <person name="Eastman K.E."/>
            <person name="Scott K."/>
            <person name="Konkel Z."/>
            <person name="Mondo S.J."/>
            <person name="Kuo A."/>
            <person name="Hayes R.D."/>
            <person name="Haridas S."/>
            <person name="Andreopoulos B."/>
            <person name="Riley R."/>
            <person name="LaButti K."/>
            <person name="Pangilinan J."/>
            <person name="Lipzen A."/>
            <person name="Amirebrahimi M."/>
            <person name="Yan J."/>
            <person name="Adam C."/>
            <person name="Keymanesh K."/>
            <person name="Ng V."/>
            <person name="Louie K."/>
            <person name="Northen T."/>
            <person name="Drula E."/>
            <person name="Henrissat B."/>
            <person name="Hsieh H.M."/>
            <person name="Youens-Clark K."/>
            <person name="Lutzoni F."/>
            <person name="Miadlikowska J."/>
            <person name="Eastwood D.C."/>
            <person name="Hamelin R.C."/>
            <person name="Grigoriev I.V."/>
            <person name="U'Ren J.M."/>
        </authorList>
    </citation>
    <scope>NUCLEOTIDE SEQUENCE [LARGE SCALE GENOMIC DNA]</scope>
    <source>
        <strain evidence="1 2">ER1909</strain>
    </source>
</reference>
<dbReference type="EMBL" id="MU394294">
    <property type="protein sequence ID" value="KAI6089708.1"/>
    <property type="molecule type" value="Genomic_DNA"/>
</dbReference>
<protein>
    <submittedName>
        <fullName evidence="1">Uncharacterized protein</fullName>
    </submittedName>
</protein>
<organism evidence="1 2">
    <name type="scientific">Hypoxylon rubiginosum</name>
    <dbReference type="NCBI Taxonomy" id="110542"/>
    <lineage>
        <taxon>Eukaryota</taxon>
        <taxon>Fungi</taxon>
        <taxon>Dikarya</taxon>
        <taxon>Ascomycota</taxon>
        <taxon>Pezizomycotina</taxon>
        <taxon>Sordariomycetes</taxon>
        <taxon>Xylariomycetidae</taxon>
        <taxon>Xylariales</taxon>
        <taxon>Hypoxylaceae</taxon>
        <taxon>Hypoxylon</taxon>
    </lineage>
</organism>
<sequence>MATRLTSLFQLSIWMLAGQVSCGSIAGFWNGVAPSFLMQDDETGGILYSLCNGNHTPIFPNDPTLTVPFVSYQPKNQTSLTAAGWIDSGSAVASIFYLDNNDEIVNALLKCDTNTGHWGNTGEYVISGGSPKVAPNTGLSAVLLGATDGYRVYYNGLDGTLHQIGYTSSTTWKYYGVVSNDKMSAQAIGSTFSNGNITVIRSRDSKNMGVSRLYSDHSWHLSSFPESLTLTGNKSTNATEASDLQLNTTSAAFTLPAWDGNASALAVGIDKQYTRSVFYIGTDKQVYQMSNINYAWEAVDRPAGNAWPNADVGGDNIGIVNDFNNNIMRLYYTSGGRMVEANGDNGNWQAATVLATSNSSQVADNPAANSTSTPAADGGQSGLSDGAKAGISVGVTVGVIAVGGMLFAFWFLRRRQRKLDAAAAAAAAGGSGASNGGDQQYMSPSSGYTVPTNHTVDGYPPQMAQVQGAYTPLQQGGYAQQQQPGYAYGHAVSADGAYAQPVPQHGYPAQDGGGWAYGTPSEGGQQGYFYPQQQQHQHQQQQQQYPQELADQPRPVELIGEGHYKEIP</sequence>
<gene>
    <name evidence="1" type="ORF">F4821DRAFT_51614</name>
</gene>
<name>A0ACC0DAW3_9PEZI</name>
<dbReference type="Proteomes" id="UP001497680">
    <property type="component" value="Unassembled WGS sequence"/>
</dbReference>
<accession>A0ACC0DAW3</accession>
<comment type="caution">
    <text evidence="1">The sequence shown here is derived from an EMBL/GenBank/DDBJ whole genome shotgun (WGS) entry which is preliminary data.</text>
</comment>
<evidence type="ECO:0000313" key="1">
    <source>
        <dbReference type="EMBL" id="KAI6089708.1"/>
    </source>
</evidence>